<dbReference type="PANTHER" id="PTHR45973">
    <property type="entry name" value="PROTEIN PHOSPHATASE 1 REGULATORY SUBUNIT SDS22-RELATED"/>
    <property type="match status" value="1"/>
</dbReference>
<dbReference type="GO" id="GO:0070840">
    <property type="term" value="F:dynein complex binding"/>
    <property type="evidence" value="ECO:0007669"/>
    <property type="project" value="TreeGrafter"/>
</dbReference>
<dbReference type="GO" id="GO:0035082">
    <property type="term" value="P:axoneme assembly"/>
    <property type="evidence" value="ECO:0007669"/>
    <property type="project" value="TreeGrafter"/>
</dbReference>
<dbReference type="PANTHER" id="PTHR45973:SF9">
    <property type="entry name" value="LEUCINE-RICH REPEAT-CONTAINING PROTEIN 46"/>
    <property type="match status" value="1"/>
</dbReference>
<keyword evidence="2" id="KW-0433">Leucine-rich repeat</keyword>
<evidence type="ECO:0000313" key="8">
    <source>
        <dbReference type="Proteomes" id="UP000245119"/>
    </source>
</evidence>
<keyword evidence="4" id="KW-0969">Cilium</keyword>
<evidence type="ECO:0000256" key="2">
    <source>
        <dbReference type="ARBA" id="ARBA00022614"/>
    </source>
</evidence>
<dbReference type="FunFam" id="3.80.10.10:FF:000331">
    <property type="entry name" value="Dynein assembly factor 1, axonemal homolog"/>
    <property type="match status" value="1"/>
</dbReference>
<proteinExistence type="predicted"/>
<accession>A0A2T7PIT3</accession>
<dbReference type="OMA" id="EREIWID"/>
<sequence>MEEPEKKILDQPFVEEIGDTSAVECSLPPHITTLETEGQNQEEKDKSKFDVPKNIDEIESAQTTVDDAKVQENSAKAEFRKKFPNILTKKFLKQHCKDMKLYCTPSLNDVLYLHYKGIYEIENLDEYTGLKCLWLEHNGIRFIENLQHQKELRCLYLQHNLIEHLENLEPLEKLDTLNVCNNQISQIENIACLKVLHTLQISHNKLQTVQDIEHLKYCDELGVLDLSYNRLDDPGVLDVFEQMKNLRVLNVMGNPFVREVKYYRKTFTVRLKELQYLDDRPVFPKDRACAEAWARGGLEAEKQERQRWQDQENRRILDSCDALLGIRKRSEAKRIEDELNAKNAAEGKTERVKVKPESVDWLYGTYELEEQDKAAVEERPEDQKLEFSETELKTERLPTDESKLHTSENPKTPIHLEPGQPEDDVPLITKKSPEQTMGIFSKPKLELKTKILITEMEDKGPDEEPEDLPDLEEVEIVPRALVQESFRPKIEVLDDSDGEEGNELPQFSPKTSASTVSCQRPLIEEVVTLDEIHLESRNEESAKFLNDLETITDFSMAKSGGLGISQTGNEHAGILDVDQVKKLADLVHKADEGSTQATVDGMGDLD</sequence>
<dbReference type="InterPro" id="IPR032675">
    <property type="entry name" value="LRR_dom_sf"/>
</dbReference>
<dbReference type="EMBL" id="PZQS01000003">
    <property type="protein sequence ID" value="PVD33290.1"/>
    <property type="molecule type" value="Genomic_DNA"/>
</dbReference>
<dbReference type="AlphaFoldDB" id="A0A2T7PIT3"/>
<dbReference type="Gene3D" id="3.80.10.10">
    <property type="entry name" value="Ribonuclease Inhibitor"/>
    <property type="match status" value="2"/>
</dbReference>
<comment type="caution">
    <text evidence="7">The sequence shown here is derived from an EMBL/GenBank/DDBJ whole genome shotgun (WGS) entry which is preliminary data.</text>
</comment>
<evidence type="ECO:0000313" key="7">
    <source>
        <dbReference type="EMBL" id="PVD33290.1"/>
    </source>
</evidence>
<dbReference type="STRING" id="400727.A0A2T7PIT3"/>
<dbReference type="InterPro" id="IPR050576">
    <property type="entry name" value="Cilia_flagella_integrity"/>
</dbReference>
<evidence type="ECO:0000256" key="4">
    <source>
        <dbReference type="ARBA" id="ARBA00023069"/>
    </source>
</evidence>
<feature type="region of interest" description="Disordered" evidence="6">
    <location>
        <begin position="494"/>
        <end position="515"/>
    </location>
</feature>
<dbReference type="InterPro" id="IPR001611">
    <property type="entry name" value="Leu-rich_rpt"/>
</dbReference>
<feature type="region of interest" description="Disordered" evidence="6">
    <location>
        <begin position="33"/>
        <end position="53"/>
    </location>
</feature>
<keyword evidence="3" id="KW-0677">Repeat</keyword>
<dbReference type="OrthoDB" id="1904536at2759"/>
<dbReference type="Proteomes" id="UP000245119">
    <property type="component" value="Linkage Group LG3"/>
</dbReference>
<evidence type="ECO:0000256" key="6">
    <source>
        <dbReference type="SAM" id="MobiDB-lite"/>
    </source>
</evidence>
<feature type="compositionally biased region" description="Basic and acidic residues" evidence="6">
    <location>
        <begin position="372"/>
        <end position="408"/>
    </location>
</feature>
<dbReference type="Pfam" id="PF14580">
    <property type="entry name" value="LRR_9"/>
    <property type="match status" value="1"/>
</dbReference>
<dbReference type="SUPFAM" id="SSF52075">
    <property type="entry name" value="Outer arm dynein light chain 1"/>
    <property type="match status" value="1"/>
</dbReference>
<dbReference type="GO" id="GO:0005930">
    <property type="term" value="C:axoneme"/>
    <property type="evidence" value="ECO:0007669"/>
    <property type="project" value="TreeGrafter"/>
</dbReference>
<dbReference type="SMART" id="SM00365">
    <property type="entry name" value="LRR_SD22"/>
    <property type="match status" value="4"/>
</dbReference>
<dbReference type="PROSITE" id="PS51450">
    <property type="entry name" value="LRR"/>
    <property type="match status" value="4"/>
</dbReference>
<evidence type="ECO:0000256" key="1">
    <source>
        <dbReference type="ARBA" id="ARBA00004138"/>
    </source>
</evidence>
<evidence type="ECO:0000256" key="5">
    <source>
        <dbReference type="ARBA" id="ARBA00023273"/>
    </source>
</evidence>
<reference evidence="7 8" key="1">
    <citation type="submission" date="2018-04" db="EMBL/GenBank/DDBJ databases">
        <title>The genome of golden apple snail Pomacea canaliculata provides insight into stress tolerance and invasive adaptation.</title>
        <authorList>
            <person name="Liu C."/>
            <person name="Liu B."/>
            <person name="Ren Y."/>
            <person name="Zhang Y."/>
            <person name="Wang H."/>
            <person name="Li S."/>
            <person name="Jiang F."/>
            <person name="Yin L."/>
            <person name="Zhang G."/>
            <person name="Qian W."/>
            <person name="Fan W."/>
        </authorList>
    </citation>
    <scope>NUCLEOTIDE SEQUENCE [LARGE SCALE GENOMIC DNA]</scope>
    <source>
        <strain evidence="7">SZHN2017</strain>
        <tissue evidence="7">Muscle</tissue>
    </source>
</reference>
<name>A0A2T7PIT3_POMCA</name>
<organism evidence="7 8">
    <name type="scientific">Pomacea canaliculata</name>
    <name type="common">Golden apple snail</name>
    <dbReference type="NCBI Taxonomy" id="400727"/>
    <lineage>
        <taxon>Eukaryota</taxon>
        <taxon>Metazoa</taxon>
        <taxon>Spiralia</taxon>
        <taxon>Lophotrochozoa</taxon>
        <taxon>Mollusca</taxon>
        <taxon>Gastropoda</taxon>
        <taxon>Caenogastropoda</taxon>
        <taxon>Architaenioglossa</taxon>
        <taxon>Ampullarioidea</taxon>
        <taxon>Ampullariidae</taxon>
        <taxon>Pomacea</taxon>
    </lineage>
</organism>
<keyword evidence="8" id="KW-1185">Reference proteome</keyword>
<feature type="compositionally biased region" description="Basic and acidic residues" evidence="6">
    <location>
        <begin position="41"/>
        <end position="53"/>
    </location>
</feature>
<protein>
    <submittedName>
        <fullName evidence="7">Uncharacterized protein</fullName>
    </submittedName>
</protein>
<keyword evidence="5" id="KW-0966">Cell projection</keyword>
<feature type="region of interest" description="Disordered" evidence="6">
    <location>
        <begin position="372"/>
        <end position="426"/>
    </location>
</feature>
<evidence type="ECO:0000256" key="3">
    <source>
        <dbReference type="ARBA" id="ARBA00022737"/>
    </source>
</evidence>
<comment type="subcellular location">
    <subcellularLocation>
        <location evidence="1">Cell projection</location>
        <location evidence="1">Cilium</location>
    </subcellularLocation>
</comment>
<gene>
    <name evidence="7" type="ORF">C0Q70_04543</name>
</gene>